<dbReference type="SUPFAM" id="SSF56112">
    <property type="entry name" value="Protein kinase-like (PK-like)"/>
    <property type="match status" value="1"/>
</dbReference>
<dbReference type="PANTHER" id="PTHR21310">
    <property type="entry name" value="AMINOGLYCOSIDE PHOSPHOTRANSFERASE-RELATED-RELATED"/>
    <property type="match status" value="1"/>
</dbReference>
<dbReference type="Pfam" id="PF01636">
    <property type="entry name" value="APH"/>
    <property type="match status" value="1"/>
</dbReference>
<dbReference type="InterPro" id="IPR051678">
    <property type="entry name" value="AGP_Transferase"/>
</dbReference>
<keyword evidence="3" id="KW-1185">Reference proteome</keyword>
<dbReference type="InterPro" id="IPR002575">
    <property type="entry name" value="Aminoglycoside_PTrfase"/>
</dbReference>
<protein>
    <submittedName>
        <fullName evidence="2">Phosphotransferase family protein</fullName>
    </submittedName>
</protein>
<dbReference type="InterPro" id="IPR011009">
    <property type="entry name" value="Kinase-like_dom_sf"/>
</dbReference>
<comment type="caution">
    <text evidence="2">The sequence shown here is derived from an EMBL/GenBank/DDBJ whole genome shotgun (WGS) entry which is preliminary data.</text>
</comment>
<dbReference type="Gene3D" id="3.90.1200.10">
    <property type="match status" value="1"/>
</dbReference>
<evidence type="ECO:0000259" key="1">
    <source>
        <dbReference type="Pfam" id="PF01636"/>
    </source>
</evidence>
<dbReference type="EMBL" id="JBHSKI010000010">
    <property type="protein sequence ID" value="MFC5173383.1"/>
    <property type="molecule type" value="Genomic_DNA"/>
</dbReference>
<accession>A0ABW0B8E6</accession>
<proteinExistence type="predicted"/>
<sequence>MTGALPDGSGVSRRRIRSWLASLGVDHGRIIDAQEFVARSRAVMLRFEDGTSLFLKEMDNAAGVAIDAAFRNEEAMLRLVPVAGLPVVSERAIPRLVATDPESGTLVMEGKVGFASLRELVQSSPDIPVSVLVAMASVVAGIHRTPVPDTHGRDASGLRSFGFPFASFAVLTPEQLVGGPGMDYPAYVAAMQAVDTEVDMLRRSWQPSSLVHFDLRDDNILVRENADDRPEVALVDWEMAGYGDPLLDVGTVVGQLLVQWLQTVRDTPEQLASAAAWTTVRRNAGLFITAYEHVAPLSEEQHIAVFRYAGLFALMHAAGRLEQIGSLGRIGHLCLFVGRQLLKNPQGIAELFLPSKGRSSRA</sequence>
<dbReference type="Proteomes" id="UP001596208">
    <property type="component" value="Unassembled WGS sequence"/>
</dbReference>
<reference evidence="3" key="1">
    <citation type="journal article" date="2019" name="Int. J. Syst. Evol. Microbiol.">
        <title>The Global Catalogue of Microorganisms (GCM) 10K type strain sequencing project: providing services to taxonomists for standard genome sequencing and annotation.</title>
        <authorList>
            <consortium name="The Broad Institute Genomics Platform"/>
            <consortium name="The Broad Institute Genome Sequencing Center for Infectious Disease"/>
            <person name="Wu L."/>
            <person name="Ma J."/>
        </authorList>
    </citation>
    <scope>NUCLEOTIDE SEQUENCE [LARGE SCALE GENOMIC DNA]</scope>
    <source>
        <strain evidence="3">CGMCC 4.1721</strain>
    </source>
</reference>
<feature type="domain" description="Aminoglycoside phosphotransferase" evidence="1">
    <location>
        <begin position="71"/>
        <end position="260"/>
    </location>
</feature>
<dbReference type="RefSeq" id="WP_158709571.1">
    <property type="nucleotide sequence ID" value="NZ_JBFADZ010000001.1"/>
</dbReference>
<gene>
    <name evidence="2" type="ORF">ACFPRK_22745</name>
</gene>
<evidence type="ECO:0000313" key="2">
    <source>
        <dbReference type="EMBL" id="MFC5173383.1"/>
    </source>
</evidence>
<organism evidence="2 3">
    <name type="scientific">Streptomyces mutomycini</name>
    <dbReference type="NCBI Taxonomy" id="284036"/>
    <lineage>
        <taxon>Bacteria</taxon>
        <taxon>Bacillati</taxon>
        <taxon>Actinomycetota</taxon>
        <taxon>Actinomycetes</taxon>
        <taxon>Kitasatosporales</taxon>
        <taxon>Streptomycetaceae</taxon>
        <taxon>Streptomyces</taxon>
    </lineage>
</organism>
<evidence type="ECO:0000313" key="3">
    <source>
        <dbReference type="Proteomes" id="UP001596208"/>
    </source>
</evidence>
<name>A0ABW0B8E6_9ACTN</name>